<protein>
    <submittedName>
        <fullName evidence="1">Phage tail assembly protein</fullName>
    </submittedName>
</protein>
<proteinExistence type="predicted"/>
<keyword evidence="2" id="KW-1185">Reference proteome</keyword>
<sequence length="92" mass="10101">MAPIEYTLLHPKEVSRGRTISTVTLRRPTGKDIRAIGNVRRLEDTDFLVKLVADMSGLELAVIDELDGEDVLALVERVSGFFDSAPARTSTS</sequence>
<reference evidence="1 2" key="1">
    <citation type="submission" date="2020-06" db="EMBL/GenBank/DDBJ databases">
        <title>Genome sequence of 2 isolates from Red Sea Mangroves.</title>
        <authorList>
            <person name="Sefrji F."/>
            <person name="Michoud G."/>
            <person name="Merlino G."/>
            <person name="Daffonchio D."/>
        </authorList>
    </citation>
    <scope>NUCLEOTIDE SEQUENCE [LARGE SCALE GENOMIC DNA]</scope>
    <source>
        <strain evidence="1 2">R1DC25</strain>
    </source>
</reference>
<dbReference type="Pfam" id="PF10109">
    <property type="entry name" value="Phage_TAC_7"/>
    <property type="match status" value="1"/>
</dbReference>
<dbReference type="KEGG" id="kmn:HW532_18585"/>
<gene>
    <name evidence="1" type="ORF">HW532_18585</name>
</gene>
<dbReference type="InterPro" id="IPR019289">
    <property type="entry name" value="Phage_tail_E/E"/>
</dbReference>
<dbReference type="RefSeq" id="WP_213161899.1">
    <property type="nucleotide sequence ID" value="NZ_CP058214.1"/>
</dbReference>
<dbReference type="Proteomes" id="UP000593594">
    <property type="component" value="Chromosome"/>
</dbReference>
<evidence type="ECO:0000313" key="2">
    <source>
        <dbReference type="Proteomes" id="UP000593594"/>
    </source>
</evidence>
<accession>A0A7S8C723</accession>
<dbReference type="EMBL" id="CP058214">
    <property type="protein sequence ID" value="QPC44527.1"/>
    <property type="molecule type" value="Genomic_DNA"/>
</dbReference>
<dbReference type="AlphaFoldDB" id="A0A7S8C723"/>
<organism evidence="1 2">
    <name type="scientific">Kaustia mangrovi</name>
    <dbReference type="NCBI Taxonomy" id="2593653"/>
    <lineage>
        <taxon>Bacteria</taxon>
        <taxon>Pseudomonadati</taxon>
        <taxon>Pseudomonadota</taxon>
        <taxon>Alphaproteobacteria</taxon>
        <taxon>Hyphomicrobiales</taxon>
        <taxon>Parvibaculaceae</taxon>
        <taxon>Kaustia</taxon>
    </lineage>
</organism>
<name>A0A7S8C723_9HYPH</name>
<evidence type="ECO:0000313" key="1">
    <source>
        <dbReference type="EMBL" id="QPC44527.1"/>
    </source>
</evidence>